<comment type="caution">
    <text evidence="3">The sequence shown here is derived from an EMBL/GenBank/DDBJ whole genome shotgun (WGS) entry which is preliminary data.</text>
</comment>
<keyword evidence="4" id="KW-1185">Reference proteome</keyword>
<feature type="chain" id="PRO_5045680386" evidence="1">
    <location>
        <begin position="22"/>
        <end position="246"/>
    </location>
</feature>
<evidence type="ECO:0000259" key="2">
    <source>
        <dbReference type="Pfam" id="PF13568"/>
    </source>
</evidence>
<dbReference type="RefSeq" id="WP_237874577.1">
    <property type="nucleotide sequence ID" value="NZ_JAKLTR010000011.1"/>
</dbReference>
<organism evidence="3 4">
    <name type="scientific">Terrimonas ginsenosidimutans</name>
    <dbReference type="NCBI Taxonomy" id="2908004"/>
    <lineage>
        <taxon>Bacteria</taxon>
        <taxon>Pseudomonadati</taxon>
        <taxon>Bacteroidota</taxon>
        <taxon>Chitinophagia</taxon>
        <taxon>Chitinophagales</taxon>
        <taxon>Chitinophagaceae</taxon>
        <taxon>Terrimonas</taxon>
    </lineage>
</organism>
<evidence type="ECO:0000313" key="4">
    <source>
        <dbReference type="Proteomes" id="UP001165367"/>
    </source>
</evidence>
<gene>
    <name evidence="3" type="ORF">LZZ85_17210</name>
</gene>
<reference evidence="3" key="1">
    <citation type="submission" date="2022-01" db="EMBL/GenBank/DDBJ databases">
        <authorList>
            <person name="Jo J.-H."/>
            <person name="Im W.-T."/>
        </authorList>
    </citation>
    <scope>NUCLEOTIDE SEQUENCE</scope>
    <source>
        <strain evidence="3">NA20</strain>
    </source>
</reference>
<dbReference type="InterPro" id="IPR025665">
    <property type="entry name" value="Beta-barrel_OMP_2"/>
</dbReference>
<sequence length="246" mass="27643">MKKVVLYAVSCLLITSLVAQETPEPPKKEKKKKEPINLAGRANDHFMLQLGYTGWSGKPDTISTSGWSKAFNVYFMFDFPFKTNPKLSMAFGPGISSDHIKFSKTYVGIKETTPTLQFRNVADTNHFNKVKLNTTYLEAPIEFRYTANPENSDKSFKWAIGVKVGTMIDAHTRNKDLKDKNGNTINNYKLKESSKRYFNSTRLSGMARIGIGHFSLFGSYQITSLFKEGVAAEIRPWSIGLTLSGL</sequence>
<protein>
    <submittedName>
        <fullName evidence="3">PorT family protein</fullName>
    </submittedName>
</protein>
<dbReference type="Proteomes" id="UP001165367">
    <property type="component" value="Unassembled WGS sequence"/>
</dbReference>
<feature type="signal peptide" evidence="1">
    <location>
        <begin position="1"/>
        <end position="21"/>
    </location>
</feature>
<keyword evidence="1" id="KW-0732">Signal</keyword>
<evidence type="ECO:0000256" key="1">
    <source>
        <dbReference type="SAM" id="SignalP"/>
    </source>
</evidence>
<name>A0ABS9KUL7_9BACT</name>
<proteinExistence type="predicted"/>
<feature type="domain" description="Outer membrane protein beta-barrel" evidence="2">
    <location>
        <begin position="52"/>
        <end position="220"/>
    </location>
</feature>
<dbReference type="Pfam" id="PF13568">
    <property type="entry name" value="OMP_b-brl_2"/>
    <property type="match status" value="1"/>
</dbReference>
<evidence type="ECO:0000313" key="3">
    <source>
        <dbReference type="EMBL" id="MCG2616039.1"/>
    </source>
</evidence>
<accession>A0ABS9KUL7</accession>
<dbReference type="EMBL" id="JAKLTR010000011">
    <property type="protein sequence ID" value="MCG2616039.1"/>
    <property type="molecule type" value="Genomic_DNA"/>
</dbReference>